<dbReference type="Proteomes" id="UP000004057">
    <property type="component" value="Unassembled WGS sequence"/>
</dbReference>
<keyword evidence="3 6" id="KW-1133">Transmembrane helix</keyword>
<dbReference type="Gene3D" id="1.20.1740.10">
    <property type="entry name" value="Amino acid/polyamine transporter I"/>
    <property type="match status" value="1"/>
</dbReference>
<feature type="transmembrane region" description="Helical" evidence="6">
    <location>
        <begin position="222"/>
        <end position="243"/>
    </location>
</feature>
<keyword evidence="2 6" id="KW-0812">Transmembrane</keyword>
<gene>
    <name evidence="7" type="ORF">SPM_001580</name>
</gene>
<dbReference type="AlphaFoldDB" id="A0AAI9T3E0"/>
<feature type="region of interest" description="Disordered" evidence="5">
    <location>
        <begin position="501"/>
        <end position="521"/>
    </location>
</feature>
<feature type="transmembrane region" description="Helical" evidence="6">
    <location>
        <begin position="355"/>
        <end position="377"/>
    </location>
</feature>
<dbReference type="PANTHER" id="PTHR11785:SF512">
    <property type="entry name" value="SOBREMESA, ISOFORM B"/>
    <property type="match status" value="1"/>
</dbReference>
<dbReference type="EMBL" id="AGBZ02000001">
    <property type="protein sequence ID" value="KAI92742.1"/>
    <property type="molecule type" value="Genomic_DNA"/>
</dbReference>
<feature type="transmembrane region" description="Helical" evidence="6">
    <location>
        <begin position="255"/>
        <end position="274"/>
    </location>
</feature>
<dbReference type="InterPro" id="IPR050598">
    <property type="entry name" value="AminoAcid_Transporter"/>
</dbReference>
<evidence type="ECO:0000313" key="7">
    <source>
        <dbReference type="EMBL" id="KAI92742.1"/>
    </source>
</evidence>
<organism evidence="7 8">
    <name type="scientific">Spiroplasma melliferum KC3</name>
    <dbReference type="NCBI Taxonomy" id="570509"/>
    <lineage>
        <taxon>Bacteria</taxon>
        <taxon>Bacillati</taxon>
        <taxon>Mycoplasmatota</taxon>
        <taxon>Mollicutes</taxon>
        <taxon>Entomoplasmatales</taxon>
        <taxon>Spiroplasmataceae</taxon>
        <taxon>Spiroplasma</taxon>
    </lineage>
</organism>
<feature type="transmembrane region" description="Helical" evidence="6">
    <location>
        <begin position="460"/>
        <end position="480"/>
    </location>
</feature>
<feature type="transmembrane region" description="Helical" evidence="6">
    <location>
        <begin position="423"/>
        <end position="448"/>
    </location>
</feature>
<comment type="caution">
    <text evidence="7">The sequence shown here is derived from an EMBL/GenBank/DDBJ whole genome shotgun (WGS) entry which is preliminary data.</text>
</comment>
<evidence type="ECO:0000256" key="1">
    <source>
        <dbReference type="ARBA" id="ARBA00004141"/>
    </source>
</evidence>
<proteinExistence type="predicted"/>
<evidence type="ECO:0000256" key="2">
    <source>
        <dbReference type="ARBA" id="ARBA00022692"/>
    </source>
</evidence>
<evidence type="ECO:0000256" key="6">
    <source>
        <dbReference type="SAM" id="Phobius"/>
    </source>
</evidence>
<dbReference type="PANTHER" id="PTHR11785">
    <property type="entry name" value="AMINO ACID TRANSPORTER"/>
    <property type="match status" value="1"/>
</dbReference>
<sequence length="521" mass="58097">MQKKTAQKYGFFMCFCMVVGTVIGTGIFFKNEGVYGLTNGNGILGLIAWIIGGLMALSFGLSFMEISSAKQDSNSGIALYAKMFGGKWFGRVVRNAMNHIYIPLTTFTVAYYTTKASIWAFGGGLMAEIAFSEKVGGYANYQLILTSFSVIYTVLLIYICTYLEKTGKYIQMVTVVLKLIPLILVGLIGMFFFNNDPNALSKSGLGDPDKYKLVLNKTGFEMILMALPGILFSFDGFLSTTYIQKDVKKPERNIPLALVLGLASVTILYLLVSIGTLNLDARGSVAAAAGKIFNNPVVNKIFERIIFFFILISAFGTLNGYSFSLVKLSHSSIEDNFIIGAKLWNKIMKKYSINFAIFLASVMITLVWGLIMGIPTIFAKETYNFYDFISNAGVVMAFLMYGTIIGLGIWNRYHQRITTIKNWYFLPAAIISVICIIAIIGYNIYSYFLNAIVMPEKTGPILAIVLLLLILVLPWFGIWMKDNDTINKKLTMPMQFNEQDSKQDFTKNLVESSETKEKDKT</sequence>
<reference evidence="7 8" key="1">
    <citation type="journal article" date="2012" name="J. Proteome Res.">
        <title>Application of Spiroplasma melliferum proteogenomic profiling for the discovery of virulence factors and pathogenicity mechanisms in host-associated spiroplasmas.</title>
        <authorList>
            <person name="Alexeev D."/>
            <person name="Kostrjukova E."/>
            <person name="Aliper A."/>
            <person name="Popenko A."/>
            <person name="Bazaleev N."/>
            <person name="Tyakht A."/>
            <person name="Selezneva O."/>
            <person name="Akopian T."/>
            <person name="Prichodko E."/>
            <person name="Kondratov I."/>
            <person name="Chukin M."/>
            <person name="Demina I."/>
            <person name="Galyamina M."/>
            <person name="Kamashev D."/>
            <person name="Vanyushkina A."/>
            <person name="Ladygina V."/>
            <person name="Levitskii S."/>
            <person name="Lazarev V."/>
            <person name="Govorun V."/>
        </authorList>
    </citation>
    <scope>NUCLEOTIDE SEQUENCE [LARGE SCALE GENOMIC DNA]</scope>
    <source>
        <strain evidence="7 8">KC3</strain>
    </source>
</reference>
<evidence type="ECO:0000256" key="4">
    <source>
        <dbReference type="ARBA" id="ARBA00023136"/>
    </source>
</evidence>
<accession>A0AAI9T3E0</accession>
<name>A0AAI9T3E0_SPIME</name>
<feature type="transmembrane region" description="Helical" evidence="6">
    <location>
        <begin position="389"/>
        <end position="411"/>
    </location>
</feature>
<feature type="transmembrane region" description="Helical" evidence="6">
    <location>
        <begin position="175"/>
        <end position="193"/>
    </location>
</feature>
<dbReference type="RefSeq" id="WP_004027852.1">
    <property type="nucleotide sequence ID" value="NZ_AGBZ02000001.1"/>
</dbReference>
<dbReference type="GO" id="GO:0016020">
    <property type="term" value="C:membrane"/>
    <property type="evidence" value="ECO:0007669"/>
    <property type="project" value="UniProtKB-SubCell"/>
</dbReference>
<comment type="subcellular location">
    <subcellularLocation>
        <location evidence="1">Membrane</location>
        <topology evidence="1">Multi-pass membrane protein</topology>
    </subcellularLocation>
</comment>
<evidence type="ECO:0000313" key="8">
    <source>
        <dbReference type="Proteomes" id="UP000004057"/>
    </source>
</evidence>
<feature type="transmembrane region" description="Helical" evidence="6">
    <location>
        <begin position="9"/>
        <end position="29"/>
    </location>
</feature>
<keyword evidence="4 6" id="KW-0472">Membrane</keyword>
<feature type="transmembrane region" description="Helical" evidence="6">
    <location>
        <begin position="41"/>
        <end position="64"/>
    </location>
</feature>
<feature type="transmembrane region" description="Helical" evidence="6">
    <location>
        <begin position="100"/>
        <end position="121"/>
    </location>
</feature>
<dbReference type="InterPro" id="IPR002293">
    <property type="entry name" value="AA/rel_permease1"/>
</dbReference>
<feature type="transmembrane region" description="Helical" evidence="6">
    <location>
        <begin position="141"/>
        <end position="163"/>
    </location>
</feature>
<evidence type="ECO:0000256" key="5">
    <source>
        <dbReference type="SAM" id="MobiDB-lite"/>
    </source>
</evidence>
<dbReference type="Pfam" id="PF13520">
    <property type="entry name" value="AA_permease_2"/>
    <property type="match status" value="1"/>
</dbReference>
<protein>
    <submittedName>
        <fullName evidence="7">Amino acid permease</fullName>
    </submittedName>
</protein>
<evidence type="ECO:0000256" key="3">
    <source>
        <dbReference type="ARBA" id="ARBA00022989"/>
    </source>
</evidence>
<dbReference type="GO" id="GO:0015179">
    <property type="term" value="F:L-amino acid transmembrane transporter activity"/>
    <property type="evidence" value="ECO:0007669"/>
    <property type="project" value="TreeGrafter"/>
</dbReference>
<dbReference type="PIRSF" id="PIRSF006060">
    <property type="entry name" value="AA_transporter"/>
    <property type="match status" value="1"/>
</dbReference>
<feature type="transmembrane region" description="Helical" evidence="6">
    <location>
        <begin position="305"/>
        <end position="326"/>
    </location>
</feature>